<dbReference type="Proteomes" id="UP000244336">
    <property type="component" value="Chromosome 3"/>
</dbReference>
<evidence type="ECO:0000256" key="2">
    <source>
        <dbReference type="ARBA" id="ARBA00023125"/>
    </source>
</evidence>
<feature type="compositionally biased region" description="Polar residues" evidence="5">
    <location>
        <begin position="244"/>
        <end position="264"/>
    </location>
</feature>
<feature type="compositionally biased region" description="Low complexity" evidence="5">
    <location>
        <begin position="172"/>
        <end position="186"/>
    </location>
</feature>
<accession>A0A2T7EBT8</accession>
<evidence type="ECO:0000256" key="4">
    <source>
        <dbReference type="ARBA" id="ARBA00023242"/>
    </source>
</evidence>
<keyword evidence="8" id="KW-1185">Reference proteome</keyword>
<dbReference type="OrthoDB" id="694317at2759"/>
<dbReference type="InterPro" id="IPR003441">
    <property type="entry name" value="NAC-dom"/>
</dbReference>
<name>A0A2T7EBT8_9POAL</name>
<evidence type="ECO:0000313" key="8">
    <source>
        <dbReference type="Proteomes" id="UP000244336"/>
    </source>
</evidence>
<dbReference type="Gene3D" id="2.170.150.80">
    <property type="entry name" value="NAC domain"/>
    <property type="match status" value="1"/>
</dbReference>
<feature type="region of interest" description="Disordered" evidence="5">
    <location>
        <begin position="314"/>
        <end position="333"/>
    </location>
</feature>
<keyword evidence="2" id="KW-0238">DNA-binding</keyword>
<dbReference type="AlphaFoldDB" id="A0A2T7EBT8"/>
<feature type="region of interest" description="Disordered" evidence="5">
    <location>
        <begin position="338"/>
        <end position="367"/>
    </location>
</feature>
<dbReference type="GO" id="GO:0003677">
    <property type="term" value="F:DNA binding"/>
    <property type="evidence" value="ECO:0007669"/>
    <property type="project" value="UniProtKB-KW"/>
</dbReference>
<reference evidence="7 8" key="1">
    <citation type="submission" date="2018-04" db="EMBL/GenBank/DDBJ databases">
        <title>WGS assembly of Panicum hallii var. hallii HAL2.</title>
        <authorList>
            <person name="Lovell J."/>
            <person name="Jenkins J."/>
            <person name="Lowry D."/>
            <person name="Mamidi S."/>
            <person name="Sreedasyam A."/>
            <person name="Weng X."/>
            <person name="Barry K."/>
            <person name="Bonette J."/>
            <person name="Campitelli B."/>
            <person name="Daum C."/>
            <person name="Gordon S."/>
            <person name="Gould B."/>
            <person name="Lipzen A."/>
            <person name="MacQueen A."/>
            <person name="Palacio-Mejia J."/>
            <person name="Plott C."/>
            <person name="Shakirov E."/>
            <person name="Shu S."/>
            <person name="Yoshinaga Y."/>
            <person name="Zane M."/>
            <person name="Rokhsar D."/>
            <person name="Grimwood J."/>
            <person name="Schmutz J."/>
            <person name="Juenger T."/>
        </authorList>
    </citation>
    <scope>NUCLEOTIDE SEQUENCE [LARGE SCALE GENOMIC DNA]</scope>
    <source>
        <strain evidence="8">cv. HAL2</strain>
    </source>
</reference>
<dbReference type="Pfam" id="PF02365">
    <property type="entry name" value="NAM"/>
    <property type="match status" value="1"/>
</dbReference>
<organism evidence="7 8">
    <name type="scientific">Panicum hallii var. hallii</name>
    <dbReference type="NCBI Taxonomy" id="1504633"/>
    <lineage>
        <taxon>Eukaryota</taxon>
        <taxon>Viridiplantae</taxon>
        <taxon>Streptophyta</taxon>
        <taxon>Embryophyta</taxon>
        <taxon>Tracheophyta</taxon>
        <taxon>Spermatophyta</taxon>
        <taxon>Magnoliopsida</taxon>
        <taxon>Liliopsida</taxon>
        <taxon>Poales</taxon>
        <taxon>Poaceae</taxon>
        <taxon>PACMAD clade</taxon>
        <taxon>Panicoideae</taxon>
        <taxon>Panicodae</taxon>
        <taxon>Paniceae</taxon>
        <taxon>Panicinae</taxon>
        <taxon>Panicum</taxon>
        <taxon>Panicum sect. Panicum</taxon>
    </lineage>
</organism>
<dbReference type="PANTHER" id="PTHR31719:SF243">
    <property type="entry name" value="NAC DOMAIN-CONTAINING PROTEIN"/>
    <property type="match status" value="1"/>
</dbReference>
<dbReference type="SUPFAM" id="SSF101941">
    <property type="entry name" value="NAC domain"/>
    <property type="match status" value="1"/>
</dbReference>
<dbReference type="PANTHER" id="PTHR31719">
    <property type="entry name" value="NAC TRANSCRIPTION FACTOR 56"/>
    <property type="match status" value="1"/>
</dbReference>
<protein>
    <recommendedName>
        <fullName evidence="6">NAC domain-containing protein</fullName>
    </recommendedName>
</protein>
<feature type="region of interest" description="Disordered" evidence="5">
    <location>
        <begin position="244"/>
        <end position="267"/>
    </location>
</feature>
<evidence type="ECO:0000256" key="5">
    <source>
        <dbReference type="SAM" id="MobiDB-lite"/>
    </source>
</evidence>
<sequence>MPLPPGGDVAFAPADDGLLALLRRKLAGEPLPAAAGAHFHDADIYAADPATLTAAHRSAPPARKGEGGSWFFFTHVRPKSASDSRKSRRVGGGAGTWHSERAPRRVFDGEGNYVGHGQYFSYKRRAGRSCSVRTDWYMVEFSEDQGADHERVRGGEPQLVLCKIYKAHAHSRSASGSASRPSSSASARKRKATDDRADLASAPVMAKRRLFDSPAPVLAVTPQEELSTIAWYNLAAWQENSSSTAIPDSAVGSEQGTSHENLSSEGHVDLVSAPVKAKRRLFGSPAPGPAVTSQEELSGIAWYYNLEAWQDTSSSSTAIPDSALGSEPGTLQEKLSSEGWFDLQDNSNNTADYSFRPEPEPSQDQDKITPCKSIHSFWMPETAETMSFSTAGDAPPAPAHCDSGASSPASWIGNDITSSCSRGWFLGAPTYDDELGTAGAALTGASNMCSMPSSAVSPATAPSWWWCPVQHLDLLIVGQFPHDLDKVLLSRWSA</sequence>
<evidence type="ECO:0000256" key="3">
    <source>
        <dbReference type="ARBA" id="ARBA00023163"/>
    </source>
</evidence>
<feature type="domain" description="NAC" evidence="6">
    <location>
        <begin position="5"/>
        <end position="167"/>
    </location>
</feature>
<dbReference type="GO" id="GO:0006355">
    <property type="term" value="P:regulation of DNA-templated transcription"/>
    <property type="evidence" value="ECO:0007669"/>
    <property type="project" value="InterPro"/>
</dbReference>
<proteinExistence type="predicted"/>
<feature type="compositionally biased region" description="Basic and acidic residues" evidence="5">
    <location>
        <begin position="355"/>
        <end position="367"/>
    </location>
</feature>
<evidence type="ECO:0000259" key="6">
    <source>
        <dbReference type="PROSITE" id="PS51005"/>
    </source>
</evidence>
<evidence type="ECO:0000256" key="1">
    <source>
        <dbReference type="ARBA" id="ARBA00023015"/>
    </source>
</evidence>
<feature type="region of interest" description="Disordered" evidence="5">
    <location>
        <begin position="172"/>
        <end position="199"/>
    </location>
</feature>
<dbReference type="STRING" id="1504633.A0A2T7EBT8"/>
<evidence type="ECO:0000313" key="7">
    <source>
        <dbReference type="EMBL" id="PUZ65287.1"/>
    </source>
</evidence>
<gene>
    <name evidence="7" type="ORF">GQ55_3G211600</name>
</gene>
<keyword evidence="3" id="KW-0804">Transcription</keyword>
<keyword evidence="1" id="KW-0805">Transcription regulation</keyword>
<keyword evidence="4" id="KW-0539">Nucleus</keyword>
<dbReference type="InterPro" id="IPR036093">
    <property type="entry name" value="NAC_dom_sf"/>
</dbReference>
<dbReference type="Gramene" id="PUZ65287">
    <property type="protein sequence ID" value="PUZ65287"/>
    <property type="gene ID" value="GQ55_3G211600"/>
</dbReference>
<dbReference type="EMBL" id="CM009751">
    <property type="protein sequence ID" value="PUZ65287.1"/>
    <property type="molecule type" value="Genomic_DNA"/>
</dbReference>
<dbReference type="PROSITE" id="PS51005">
    <property type="entry name" value="NAC"/>
    <property type="match status" value="1"/>
</dbReference>